<proteinExistence type="predicted"/>
<dbReference type="PANTHER" id="PTHR46709:SF2">
    <property type="entry name" value="G-PROTEIN COUPLED RECEPTORS FAMILY 1 PROFILE DOMAIN-CONTAINING PROTEIN"/>
    <property type="match status" value="1"/>
</dbReference>
<organism evidence="7 8">
    <name type="scientific">Steinernema glaseri</name>
    <dbReference type="NCBI Taxonomy" id="37863"/>
    <lineage>
        <taxon>Eukaryota</taxon>
        <taxon>Metazoa</taxon>
        <taxon>Ecdysozoa</taxon>
        <taxon>Nematoda</taxon>
        <taxon>Chromadorea</taxon>
        <taxon>Rhabditida</taxon>
        <taxon>Tylenchina</taxon>
        <taxon>Panagrolaimomorpha</taxon>
        <taxon>Strongyloidoidea</taxon>
        <taxon>Steinernematidae</taxon>
        <taxon>Steinernema</taxon>
    </lineage>
</organism>
<evidence type="ECO:0000256" key="3">
    <source>
        <dbReference type="ARBA" id="ARBA00022989"/>
    </source>
</evidence>
<comment type="subcellular location">
    <subcellularLocation>
        <location evidence="1">Membrane</location>
    </subcellularLocation>
</comment>
<dbReference type="CDD" id="cd14978">
    <property type="entry name" value="7tmA_FMRFamide_R-like"/>
    <property type="match status" value="1"/>
</dbReference>
<dbReference type="PANTHER" id="PTHR46709">
    <property type="entry name" value="PROTEIN CBG23488-RELATED"/>
    <property type="match status" value="1"/>
</dbReference>
<dbReference type="PROSITE" id="PS50262">
    <property type="entry name" value="G_PROTEIN_RECEP_F1_2"/>
    <property type="match status" value="1"/>
</dbReference>
<dbReference type="SUPFAM" id="SSF81321">
    <property type="entry name" value="Family A G protein-coupled receptor-like"/>
    <property type="match status" value="1"/>
</dbReference>
<reference evidence="8" key="1">
    <citation type="submission" date="2016-11" db="UniProtKB">
        <authorList>
            <consortium name="WormBaseParasite"/>
        </authorList>
    </citation>
    <scope>IDENTIFICATION</scope>
</reference>
<feature type="transmembrane region" description="Helical" evidence="5">
    <location>
        <begin position="44"/>
        <end position="70"/>
    </location>
</feature>
<dbReference type="WBParaSite" id="L893_g28692.t1">
    <property type="protein sequence ID" value="L893_g28692.t1"/>
    <property type="gene ID" value="L893_g28692"/>
</dbReference>
<feature type="transmembrane region" description="Helical" evidence="5">
    <location>
        <begin position="167"/>
        <end position="185"/>
    </location>
</feature>
<dbReference type="Proteomes" id="UP000095287">
    <property type="component" value="Unplaced"/>
</dbReference>
<keyword evidence="3 5" id="KW-1133">Transmembrane helix</keyword>
<protein>
    <submittedName>
        <fullName evidence="8">G_PROTEIN_RECEP_F1_2 domain-containing protein</fullName>
    </submittedName>
</protein>
<dbReference type="InterPro" id="IPR000276">
    <property type="entry name" value="GPCR_Rhodpsn"/>
</dbReference>
<evidence type="ECO:0000256" key="2">
    <source>
        <dbReference type="ARBA" id="ARBA00022692"/>
    </source>
</evidence>
<sequence>MDGGSSISELGIAGTSAALDNATNTTVLPDYCTVIVPEITEVRFWLVTVFGSTISIISVVENLFLFFLFITRRHHRTTYNMYMMLLAFFDVFVSMAYIFLMSMNVLTDYLQSVPLVRAWFWYMAPMLTISHIAITSSTLIIMAATYERFCITTNSTFLPFVQRYRKRIAAGMILLGVFSKGSIYFEFKIIFNEECQGLMSEISLTFVDWVHDTPYHTVFRFWYRNFATIFVPFFILAYLNIRIVRVFTTHQKKSYCADVADSLEKTKRKATARAATRTLVFVVCTYLISNIINVLLTVWEHIDKTSLDEKYMRYDEPLLSCWGWHDPNGEL</sequence>
<dbReference type="Pfam" id="PF00001">
    <property type="entry name" value="7tm_1"/>
    <property type="match status" value="1"/>
</dbReference>
<keyword evidence="2 5" id="KW-0812">Transmembrane</keyword>
<dbReference type="GO" id="GO:0016020">
    <property type="term" value="C:membrane"/>
    <property type="evidence" value="ECO:0007669"/>
    <property type="project" value="UniProtKB-SubCell"/>
</dbReference>
<feature type="domain" description="G-protein coupled receptors family 1 profile" evidence="6">
    <location>
        <begin position="61"/>
        <end position="284"/>
    </location>
</feature>
<dbReference type="Gene3D" id="1.20.1070.10">
    <property type="entry name" value="Rhodopsin 7-helix transmembrane proteins"/>
    <property type="match status" value="1"/>
</dbReference>
<keyword evidence="7" id="KW-1185">Reference proteome</keyword>
<accession>A0A1I7ZQU3</accession>
<feature type="transmembrane region" description="Helical" evidence="5">
    <location>
        <begin position="278"/>
        <end position="299"/>
    </location>
</feature>
<name>A0A1I7ZQU3_9BILA</name>
<evidence type="ECO:0000256" key="5">
    <source>
        <dbReference type="SAM" id="Phobius"/>
    </source>
</evidence>
<keyword evidence="4 5" id="KW-0472">Membrane</keyword>
<feature type="transmembrane region" description="Helical" evidence="5">
    <location>
        <begin position="120"/>
        <end position="146"/>
    </location>
</feature>
<evidence type="ECO:0000259" key="6">
    <source>
        <dbReference type="PROSITE" id="PS50262"/>
    </source>
</evidence>
<feature type="transmembrane region" description="Helical" evidence="5">
    <location>
        <begin position="221"/>
        <end position="241"/>
    </location>
</feature>
<evidence type="ECO:0000256" key="4">
    <source>
        <dbReference type="ARBA" id="ARBA00023136"/>
    </source>
</evidence>
<dbReference type="InterPro" id="IPR017452">
    <property type="entry name" value="GPCR_Rhodpsn_7TM"/>
</dbReference>
<evidence type="ECO:0000256" key="1">
    <source>
        <dbReference type="ARBA" id="ARBA00004370"/>
    </source>
</evidence>
<dbReference type="AlphaFoldDB" id="A0A1I7ZQU3"/>
<feature type="transmembrane region" description="Helical" evidence="5">
    <location>
        <begin position="82"/>
        <end position="100"/>
    </location>
</feature>
<evidence type="ECO:0000313" key="8">
    <source>
        <dbReference type="WBParaSite" id="L893_g28692.t1"/>
    </source>
</evidence>
<dbReference type="GO" id="GO:0004930">
    <property type="term" value="F:G protein-coupled receptor activity"/>
    <property type="evidence" value="ECO:0007669"/>
    <property type="project" value="InterPro"/>
</dbReference>
<evidence type="ECO:0000313" key="7">
    <source>
        <dbReference type="Proteomes" id="UP000095287"/>
    </source>
</evidence>